<protein>
    <recommendedName>
        <fullName evidence="2">PRC-barrel domain-containing protein</fullName>
    </recommendedName>
</protein>
<dbReference type="RefSeq" id="WP_088916294.1">
    <property type="nucleotide sequence ID" value="NZ_CP018632.1"/>
</dbReference>
<dbReference type="PANTHER" id="PTHR36505:SF1">
    <property type="entry name" value="BLR1072 PROTEIN"/>
    <property type="match status" value="1"/>
</dbReference>
<name>A0A2Z2NHK5_9GAMM</name>
<dbReference type="Pfam" id="PF05239">
    <property type="entry name" value="PRC"/>
    <property type="match status" value="1"/>
</dbReference>
<evidence type="ECO:0000313" key="3">
    <source>
        <dbReference type="EMBL" id="ASJ70786.1"/>
    </source>
</evidence>
<feature type="chain" id="PRO_5016343089" description="PRC-barrel domain-containing protein" evidence="1">
    <location>
        <begin position="21"/>
        <end position="121"/>
    </location>
</feature>
<evidence type="ECO:0000256" key="1">
    <source>
        <dbReference type="SAM" id="SignalP"/>
    </source>
</evidence>
<dbReference type="Gene3D" id="2.30.30.240">
    <property type="entry name" value="PRC-barrel domain"/>
    <property type="match status" value="1"/>
</dbReference>
<dbReference type="InterPro" id="IPR027275">
    <property type="entry name" value="PRC-brl_dom"/>
</dbReference>
<proteinExistence type="predicted"/>
<reference evidence="3 4" key="1">
    <citation type="submission" date="2016-12" db="EMBL/GenBank/DDBJ databases">
        <authorList>
            <person name="Song W.-J."/>
            <person name="Kurnit D.M."/>
        </authorList>
    </citation>
    <scope>NUCLEOTIDE SEQUENCE [LARGE SCALE GENOMIC DNA]</scope>
    <source>
        <strain evidence="3 4">IMCC3135</strain>
    </source>
</reference>
<dbReference type="Proteomes" id="UP000250079">
    <property type="component" value="Chromosome"/>
</dbReference>
<dbReference type="EMBL" id="CP018632">
    <property type="protein sequence ID" value="ASJ70786.1"/>
    <property type="molecule type" value="Genomic_DNA"/>
</dbReference>
<dbReference type="KEGG" id="gai:IMCC3135_03365"/>
<evidence type="ECO:0000313" key="4">
    <source>
        <dbReference type="Proteomes" id="UP000250079"/>
    </source>
</evidence>
<sequence length="121" mass="13177">MMYRHLILAALLPVMATVQAQTTSWIEVEDGDMMIPALSMSVDEIDGMSIYDNTGERVGEVDDVLVGEDGTTMAASLDIGGFLGMGERDVVLPLESLTRGEDGLLTMMSKEELESLPEYED</sequence>
<dbReference type="PANTHER" id="PTHR36505">
    <property type="entry name" value="BLR1072 PROTEIN"/>
    <property type="match status" value="1"/>
</dbReference>
<dbReference type="AlphaFoldDB" id="A0A2Z2NHK5"/>
<keyword evidence="1" id="KW-0732">Signal</keyword>
<organism evidence="3 4">
    <name type="scientific">Granulosicoccus antarcticus IMCC3135</name>
    <dbReference type="NCBI Taxonomy" id="1192854"/>
    <lineage>
        <taxon>Bacteria</taxon>
        <taxon>Pseudomonadati</taxon>
        <taxon>Pseudomonadota</taxon>
        <taxon>Gammaproteobacteria</taxon>
        <taxon>Chromatiales</taxon>
        <taxon>Granulosicoccaceae</taxon>
        <taxon>Granulosicoccus</taxon>
    </lineage>
</organism>
<gene>
    <name evidence="3" type="ORF">IMCC3135_03365</name>
</gene>
<dbReference type="OrthoDB" id="6165570at2"/>
<feature type="signal peptide" evidence="1">
    <location>
        <begin position="1"/>
        <end position="20"/>
    </location>
</feature>
<dbReference type="InterPro" id="IPR011033">
    <property type="entry name" value="PRC_barrel-like_sf"/>
</dbReference>
<feature type="domain" description="PRC-barrel" evidence="2">
    <location>
        <begin position="40"/>
        <end position="111"/>
    </location>
</feature>
<evidence type="ECO:0000259" key="2">
    <source>
        <dbReference type="Pfam" id="PF05239"/>
    </source>
</evidence>
<keyword evidence="4" id="KW-1185">Reference proteome</keyword>
<accession>A0A2Z2NHK5</accession>
<dbReference type="SUPFAM" id="SSF50346">
    <property type="entry name" value="PRC-barrel domain"/>
    <property type="match status" value="1"/>
</dbReference>